<dbReference type="PANTHER" id="PTHR35789:SF1">
    <property type="entry name" value="SPORE GERMINATION PROTEIN B3"/>
    <property type="match status" value="1"/>
</dbReference>
<evidence type="ECO:0000313" key="10">
    <source>
        <dbReference type="EMBL" id="OPH59013.1"/>
    </source>
</evidence>
<dbReference type="Gene3D" id="3.30.300.210">
    <property type="entry name" value="Nutrient germinant receptor protein C, domain 3"/>
    <property type="match status" value="1"/>
</dbReference>
<organism evidence="10 11">
    <name type="scientific">Paenibacillus ferrarius</name>
    <dbReference type="NCBI Taxonomy" id="1469647"/>
    <lineage>
        <taxon>Bacteria</taxon>
        <taxon>Bacillati</taxon>
        <taxon>Bacillota</taxon>
        <taxon>Bacilli</taxon>
        <taxon>Bacillales</taxon>
        <taxon>Paenibacillaceae</taxon>
        <taxon>Paenibacillus</taxon>
    </lineage>
</organism>
<comment type="similarity">
    <text evidence="2">Belongs to the GerABKC lipoprotein family.</text>
</comment>
<keyword evidence="4" id="KW-0732">Signal</keyword>
<proteinExistence type="inferred from homology"/>
<dbReference type="NCBIfam" id="TIGR02887">
    <property type="entry name" value="spore_ger_x_C"/>
    <property type="match status" value="1"/>
</dbReference>
<keyword evidence="5" id="KW-0472">Membrane</keyword>
<dbReference type="PANTHER" id="PTHR35789">
    <property type="entry name" value="SPORE GERMINATION PROTEIN B3"/>
    <property type="match status" value="1"/>
</dbReference>
<evidence type="ECO:0000259" key="8">
    <source>
        <dbReference type="Pfam" id="PF05504"/>
    </source>
</evidence>
<dbReference type="Pfam" id="PF25198">
    <property type="entry name" value="Spore_GerAC_N"/>
    <property type="match status" value="1"/>
</dbReference>
<evidence type="ECO:0000313" key="11">
    <source>
        <dbReference type="Proteomes" id="UP000190626"/>
    </source>
</evidence>
<dbReference type="AlphaFoldDB" id="A0A1V4HP42"/>
<dbReference type="InterPro" id="IPR057336">
    <property type="entry name" value="GerAC_N"/>
</dbReference>
<protein>
    <submittedName>
        <fullName evidence="10">Uncharacterized protein</fullName>
    </submittedName>
</protein>
<keyword evidence="11" id="KW-1185">Reference proteome</keyword>
<evidence type="ECO:0000256" key="1">
    <source>
        <dbReference type="ARBA" id="ARBA00004635"/>
    </source>
</evidence>
<dbReference type="GO" id="GO:0016020">
    <property type="term" value="C:membrane"/>
    <property type="evidence" value="ECO:0007669"/>
    <property type="project" value="UniProtKB-SubCell"/>
</dbReference>
<dbReference type="RefSeq" id="WP_079411436.1">
    <property type="nucleotide sequence ID" value="NZ_MBTG01000008.1"/>
</dbReference>
<dbReference type="PROSITE" id="PS51257">
    <property type="entry name" value="PROKAR_LIPOPROTEIN"/>
    <property type="match status" value="1"/>
</dbReference>
<dbReference type="Proteomes" id="UP000190626">
    <property type="component" value="Unassembled WGS sequence"/>
</dbReference>
<keyword evidence="6" id="KW-0564">Palmitate</keyword>
<keyword evidence="3" id="KW-0309">Germination</keyword>
<evidence type="ECO:0000256" key="5">
    <source>
        <dbReference type="ARBA" id="ARBA00023136"/>
    </source>
</evidence>
<name>A0A1V4HP42_9BACL</name>
<feature type="domain" description="Spore germination GerAC-like C-terminal" evidence="8">
    <location>
        <begin position="193"/>
        <end position="358"/>
    </location>
</feature>
<accession>A0A1V4HP42</accession>
<dbReference type="InterPro" id="IPR046953">
    <property type="entry name" value="Spore_GerAC-like_C"/>
</dbReference>
<evidence type="ECO:0000256" key="7">
    <source>
        <dbReference type="ARBA" id="ARBA00023288"/>
    </source>
</evidence>
<sequence length="361" mass="40279">MRIWHKVFIGILAIVGLTGCWDQTLLKDVRLILDTGLDEGPNTNMRTTFVVVDKKSLPRLMHADGYTARETRGNLAKQLTRVPDTSKNRLVAIGEKMAKNKLVTILDVFHRDPKSALSAKIAIIEGEAKDFLTRVHKHKPNLIVNLDRQVISAEKATIVPVVNLQSVLKLIHDPGQDIVIPYMGPGYSGGVVKGVALFSNQSLAGFLSDSESPIYLLLAGQMGKTATFSLKTKKNKALGSLITLQVYKSKSHMKLTVLNHQVHVDIQVNMQAQVEEFPQNHLSDEKNVRNLNELISAEMTEEAVKVVQKLQLMNCDALGIGRQLIAFHHDYWKTLDWDSVYPTIQIDPHVHVKLTRPGIIN</sequence>
<dbReference type="EMBL" id="MBTG01000008">
    <property type="protein sequence ID" value="OPH59013.1"/>
    <property type="molecule type" value="Genomic_DNA"/>
</dbReference>
<evidence type="ECO:0000256" key="2">
    <source>
        <dbReference type="ARBA" id="ARBA00007886"/>
    </source>
</evidence>
<evidence type="ECO:0000256" key="6">
    <source>
        <dbReference type="ARBA" id="ARBA00023139"/>
    </source>
</evidence>
<dbReference type="OrthoDB" id="2370124at2"/>
<gene>
    <name evidence="10" type="ORF">BC351_22030</name>
</gene>
<comment type="caution">
    <text evidence="10">The sequence shown here is derived from an EMBL/GenBank/DDBJ whole genome shotgun (WGS) entry which is preliminary data.</text>
</comment>
<evidence type="ECO:0000259" key="9">
    <source>
        <dbReference type="Pfam" id="PF25198"/>
    </source>
</evidence>
<evidence type="ECO:0000256" key="3">
    <source>
        <dbReference type="ARBA" id="ARBA00022544"/>
    </source>
</evidence>
<evidence type="ECO:0000256" key="4">
    <source>
        <dbReference type="ARBA" id="ARBA00022729"/>
    </source>
</evidence>
<dbReference type="InterPro" id="IPR008844">
    <property type="entry name" value="Spore_GerAC-like"/>
</dbReference>
<comment type="subcellular location">
    <subcellularLocation>
        <location evidence="1">Membrane</location>
        <topology evidence="1">Lipid-anchor</topology>
    </subcellularLocation>
</comment>
<dbReference type="GO" id="GO:0009847">
    <property type="term" value="P:spore germination"/>
    <property type="evidence" value="ECO:0007669"/>
    <property type="project" value="InterPro"/>
</dbReference>
<feature type="domain" description="Spore germination protein N-terminal" evidence="9">
    <location>
        <begin position="22"/>
        <end position="183"/>
    </location>
</feature>
<dbReference type="Pfam" id="PF05504">
    <property type="entry name" value="Spore_GerAC"/>
    <property type="match status" value="1"/>
</dbReference>
<reference evidence="11" key="1">
    <citation type="submission" date="2016-07" db="EMBL/GenBank/DDBJ databases">
        <authorList>
            <person name="Florea S."/>
            <person name="Webb J.S."/>
            <person name="Jaromczyk J."/>
            <person name="Schardl C.L."/>
        </authorList>
    </citation>
    <scope>NUCLEOTIDE SEQUENCE [LARGE SCALE GENOMIC DNA]</scope>
    <source>
        <strain evidence="11">CY1</strain>
    </source>
</reference>
<dbReference type="InterPro" id="IPR038501">
    <property type="entry name" value="Spore_GerAC_C_sf"/>
</dbReference>
<keyword evidence="7" id="KW-0449">Lipoprotein</keyword>
<dbReference type="STRING" id="1469647.BC351_22030"/>